<keyword evidence="4" id="KW-1185">Reference proteome</keyword>
<sequence length="350" mass="39693">MAVLSLLLISVSVPVPTQLQTENEQIRRENRRLQASVLDTGERERGAATRVQQLEEELKAVSAAERQVDIWRQEAERAQATVVRERAVQEQLKADITSLRTRLAEERSAKLKETSLAEAAKRDVEGLRHTLIRSEKEGELRSGAEERVQVLEKELRALQIELEKKESGAHETLARLNTTSSQVNSALFETKDVKQKLTMVQAECEDHKSTISRQQAQYEEEKSRVARLSQTLEVTQQKLKEKKEAERAATDRIRQLELELSCLSVNTNDRDQMQMVMDSANEQSGMLARQLREAQDTVSKLRSLIVMSAGASSTGKTCLLRRYIYDIFEAGTKATIAAEFESFEMSFKNK</sequence>
<feature type="signal peptide" evidence="2">
    <location>
        <begin position="1"/>
        <end position="19"/>
    </location>
</feature>
<evidence type="ECO:0000313" key="3">
    <source>
        <dbReference type="EMBL" id="GIQ83543.1"/>
    </source>
</evidence>
<gene>
    <name evidence="3" type="ORF">KIPB_004885</name>
</gene>
<feature type="coiled-coil region" evidence="1">
    <location>
        <begin position="204"/>
        <end position="297"/>
    </location>
</feature>
<proteinExistence type="predicted"/>
<name>A0A9K3CWE3_9EUKA</name>
<dbReference type="AlphaFoldDB" id="A0A9K3CWE3"/>
<dbReference type="InterPro" id="IPR027417">
    <property type="entry name" value="P-loop_NTPase"/>
</dbReference>
<dbReference type="Proteomes" id="UP000265618">
    <property type="component" value="Unassembled WGS sequence"/>
</dbReference>
<dbReference type="SUPFAM" id="SSF52540">
    <property type="entry name" value="P-loop containing nucleoside triphosphate hydrolases"/>
    <property type="match status" value="1"/>
</dbReference>
<feature type="coiled-coil region" evidence="1">
    <location>
        <begin position="54"/>
        <end position="168"/>
    </location>
</feature>
<feature type="chain" id="PRO_5039925480" evidence="2">
    <location>
        <begin position="20"/>
        <end position="350"/>
    </location>
</feature>
<comment type="caution">
    <text evidence="3">The sequence shown here is derived from an EMBL/GenBank/DDBJ whole genome shotgun (WGS) entry which is preliminary data.</text>
</comment>
<keyword evidence="1" id="KW-0175">Coiled coil</keyword>
<keyword evidence="2" id="KW-0732">Signal</keyword>
<feature type="non-terminal residue" evidence="3">
    <location>
        <position position="350"/>
    </location>
</feature>
<dbReference type="EMBL" id="BDIP01001089">
    <property type="protein sequence ID" value="GIQ83543.1"/>
    <property type="molecule type" value="Genomic_DNA"/>
</dbReference>
<evidence type="ECO:0000313" key="4">
    <source>
        <dbReference type="Proteomes" id="UP000265618"/>
    </source>
</evidence>
<protein>
    <submittedName>
        <fullName evidence="3">Uncharacterized protein</fullName>
    </submittedName>
</protein>
<reference evidence="3 4" key="1">
    <citation type="journal article" date="2018" name="PLoS ONE">
        <title>The draft genome of Kipferlia bialata reveals reductive genome evolution in fornicate parasites.</title>
        <authorList>
            <person name="Tanifuji G."/>
            <person name="Takabayashi S."/>
            <person name="Kume K."/>
            <person name="Takagi M."/>
            <person name="Nakayama T."/>
            <person name="Kamikawa R."/>
            <person name="Inagaki Y."/>
            <person name="Hashimoto T."/>
        </authorList>
    </citation>
    <scope>NUCLEOTIDE SEQUENCE [LARGE SCALE GENOMIC DNA]</scope>
    <source>
        <strain evidence="3">NY0173</strain>
    </source>
</reference>
<dbReference type="Gene3D" id="3.40.50.300">
    <property type="entry name" value="P-loop containing nucleotide triphosphate hydrolases"/>
    <property type="match status" value="1"/>
</dbReference>
<evidence type="ECO:0000256" key="1">
    <source>
        <dbReference type="SAM" id="Coils"/>
    </source>
</evidence>
<organism evidence="3 4">
    <name type="scientific">Kipferlia bialata</name>
    <dbReference type="NCBI Taxonomy" id="797122"/>
    <lineage>
        <taxon>Eukaryota</taxon>
        <taxon>Metamonada</taxon>
        <taxon>Carpediemonas-like organisms</taxon>
        <taxon>Kipferlia</taxon>
    </lineage>
</organism>
<evidence type="ECO:0000256" key="2">
    <source>
        <dbReference type="SAM" id="SignalP"/>
    </source>
</evidence>
<accession>A0A9K3CWE3</accession>